<dbReference type="InterPro" id="IPR029063">
    <property type="entry name" value="SAM-dependent_MTases_sf"/>
</dbReference>
<reference evidence="9 10" key="1">
    <citation type="journal article" date="2016" name="Environ. Microbiol.">
        <title>New Methyloceanibacter diversity from North Sea sediments includes methanotroph containing solely the soluble methane monooxygenase.</title>
        <authorList>
            <person name="Vekeman B."/>
            <person name="Kerckhof F.M."/>
            <person name="Cremers G."/>
            <person name="de Vos P."/>
            <person name="Vandamme P."/>
            <person name="Boon N."/>
            <person name="Op den Camp H.J."/>
            <person name="Heylen K."/>
        </authorList>
    </citation>
    <scope>NUCLEOTIDE SEQUENCE [LARGE SCALE GENOMIC DNA]</scope>
    <source>
        <strain evidence="9 10">R-67176</strain>
    </source>
</reference>
<dbReference type="STRING" id="1774970.AUC70_01190"/>
<feature type="region of interest" description="Disordered" evidence="8">
    <location>
        <begin position="1"/>
        <end position="23"/>
    </location>
</feature>
<dbReference type="EC" id="2.1.1.33" evidence="7"/>
<comment type="caution">
    <text evidence="7">Lacks conserved residue(s) required for the propagation of feature annotation.</text>
</comment>
<keyword evidence="3 7" id="KW-0489">Methyltransferase</keyword>
<feature type="compositionally biased region" description="Basic and acidic residues" evidence="8">
    <location>
        <begin position="1"/>
        <end position="13"/>
    </location>
</feature>
<dbReference type="PANTHER" id="PTHR23417">
    <property type="entry name" value="3-DEOXY-D-MANNO-OCTULOSONIC-ACID TRANSFERASE/TRNA GUANINE-N 7 - -METHYLTRANSFERASE"/>
    <property type="match status" value="1"/>
</dbReference>
<organism evidence="9 10">
    <name type="scientific">Methyloceanibacter stevinii</name>
    <dbReference type="NCBI Taxonomy" id="1774970"/>
    <lineage>
        <taxon>Bacteria</taxon>
        <taxon>Pseudomonadati</taxon>
        <taxon>Pseudomonadota</taxon>
        <taxon>Alphaproteobacteria</taxon>
        <taxon>Hyphomicrobiales</taxon>
        <taxon>Hyphomicrobiaceae</taxon>
        <taxon>Methyloceanibacter</taxon>
    </lineage>
</organism>
<comment type="pathway">
    <text evidence="7">tRNA modification; N(7)-methylguanine-tRNA biosynthesis.</text>
</comment>
<name>A0A1E3VQZ0_9HYPH</name>
<evidence type="ECO:0000256" key="3">
    <source>
        <dbReference type="ARBA" id="ARBA00022603"/>
    </source>
</evidence>
<evidence type="ECO:0000256" key="7">
    <source>
        <dbReference type="HAMAP-Rule" id="MF_01057"/>
    </source>
</evidence>
<keyword evidence="10" id="KW-1185">Reference proteome</keyword>
<evidence type="ECO:0000313" key="10">
    <source>
        <dbReference type="Proteomes" id="UP000094172"/>
    </source>
</evidence>
<comment type="catalytic activity">
    <reaction evidence="1 7">
        <text>guanosine(46) in tRNA + S-adenosyl-L-methionine = N(7)-methylguanosine(46) in tRNA + S-adenosyl-L-homocysteine</text>
        <dbReference type="Rhea" id="RHEA:42708"/>
        <dbReference type="Rhea" id="RHEA-COMP:10188"/>
        <dbReference type="Rhea" id="RHEA-COMP:10189"/>
        <dbReference type="ChEBI" id="CHEBI:57856"/>
        <dbReference type="ChEBI" id="CHEBI:59789"/>
        <dbReference type="ChEBI" id="CHEBI:74269"/>
        <dbReference type="ChEBI" id="CHEBI:74480"/>
        <dbReference type="EC" id="2.1.1.33"/>
    </reaction>
</comment>
<proteinExistence type="inferred from homology"/>
<gene>
    <name evidence="7" type="primary">trmB</name>
    <name evidence="9" type="ORF">AUC70_01190</name>
</gene>
<dbReference type="SUPFAM" id="SSF53335">
    <property type="entry name" value="S-adenosyl-L-methionine-dependent methyltransferases"/>
    <property type="match status" value="1"/>
</dbReference>
<feature type="binding site" evidence="7">
    <location>
        <position position="144"/>
    </location>
    <ligand>
        <name>substrate</name>
    </ligand>
</feature>
<dbReference type="InterPro" id="IPR055361">
    <property type="entry name" value="tRNA_methyltr_TrmB_bact"/>
</dbReference>
<evidence type="ECO:0000256" key="6">
    <source>
        <dbReference type="ARBA" id="ARBA00022694"/>
    </source>
</evidence>
<dbReference type="PROSITE" id="PS51625">
    <property type="entry name" value="SAM_MT_TRMB"/>
    <property type="match status" value="1"/>
</dbReference>
<evidence type="ECO:0000313" key="9">
    <source>
        <dbReference type="EMBL" id="ODR95935.1"/>
    </source>
</evidence>
<feature type="binding site" evidence="7">
    <location>
        <position position="66"/>
    </location>
    <ligand>
        <name>S-adenosyl-L-methionine</name>
        <dbReference type="ChEBI" id="CHEBI:59789"/>
    </ligand>
</feature>
<dbReference type="InterPro" id="IPR003358">
    <property type="entry name" value="tRNA_(Gua-N-7)_MeTrfase_Trmb"/>
</dbReference>
<feature type="binding site" evidence="7">
    <location>
        <position position="91"/>
    </location>
    <ligand>
        <name>S-adenosyl-L-methionine</name>
        <dbReference type="ChEBI" id="CHEBI:59789"/>
    </ligand>
</feature>
<dbReference type="EMBL" id="LPWE01000010">
    <property type="protein sequence ID" value="ODR95935.1"/>
    <property type="molecule type" value="Genomic_DNA"/>
</dbReference>
<dbReference type="PANTHER" id="PTHR23417:SF14">
    <property type="entry name" value="PENTACOTRIPEPTIDE-REPEAT REGION OF PRORP DOMAIN-CONTAINING PROTEIN"/>
    <property type="match status" value="1"/>
</dbReference>
<dbReference type="Gene3D" id="3.40.50.150">
    <property type="entry name" value="Vaccinia Virus protein VP39"/>
    <property type="match status" value="1"/>
</dbReference>
<evidence type="ECO:0000256" key="4">
    <source>
        <dbReference type="ARBA" id="ARBA00022679"/>
    </source>
</evidence>
<evidence type="ECO:0000256" key="8">
    <source>
        <dbReference type="SAM" id="MobiDB-lite"/>
    </source>
</evidence>
<dbReference type="HAMAP" id="MF_01057">
    <property type="entry name" value="tRNA_methyltr_TrmB"/>
    <property type="match status" value="1"/>
</dbReference>
<dbReference type="Proteomes" id="UP000094172">
    <property type="component" value="Unassembled WGS sequence"/>
</dbReference>
<feature type="binding site" evidence="7">
    <location>
        <position position="140"/>
    </location>
    <ligand>
        <name>S-adenosyl-L-methionine</name>
        <dbReference type="ChEBI" id="CHEBI:59789"/>
    </ligand>
</feature>
<keyword evidence="5 7" id="KW-0949">S-adenosyl-L-methionine</keyword>
<comment type="function">
    <text evidence="2 7">Catalyzes the formation of N(7)-methylguanine at position 46 (m7G46) in tRNA.</text>
</comment>
<dbReference type="Pfam" id="PF02390">
    <property type="entry name" value="Methyltransf_4"/>
    <property type="match status" value="1"/>
</dbReference>
<accession>A0A1E3VQZ0</accession>
<dbReference type="UniPathway" id="UPA00989"/>
<evidence type="ECO:0000256" key="5">
    <source>
        <dbReference type="ARBA" id="ARBA00022691"/>
    </source>
</evidence>
<dbReference type="AlphaFoldDB" id="A0A1E3VQZ0"/>
<sequence>MTTETRDGGDAHPLRSYGRRKGKRLTARKAALVADLLPRLRPDLSHPAPNDVRTLFDRALREAWLEIGFGGGEHLLWQARANPDIGMIGCEPFLNGVASLLGGIDDHGIETILIHDGDARDLIAWLPDASISRAFILFPDPWPKKRQAKRRLLTPALVRSLARILQPGGELRFASDDMNYVRAALFTIGRDGDYVWTASRANDWRERPADWPETRYERKALSEGRKPSYLCFRRR</sequence>
<keyword evidence="6 7" id="KW-0819">tRNA processing</keyword>
<evidence type="ECO:0000256" key="2">
    <source>
        <dbReference type="ARBA" id="ARBA00003015"/>
    </source>
</evidence>
<feature type="binding site" evidence="7">
    <location>
        <begin position="214"/>
        <end position="217"/>
    </location>
    <ligand>
        <name>substrate</name>
    </ligand>
</feature>
<protein>
    <recommendedName>
        <fullName evidence="7">tRNA (guanine-N(7)-)-methyltransferase</fullName>
        <ecNumber evidence="7">2.1.1.33</ecNumber>
    </recommendedName>
    <alternativeName>
        <fullName evidence="7">tRNA (guanine(46)-N(7))-methyltransferase</fullName>
    </alternativeName>
    <alternativeName>
        <fullName evidence="7">tRNA(m7G46)-methyltransferase</fullName>
    </alternativeName>
</protein>
<comment type="similarity">
    <text evidence="7">Belongs to the class I-like SAM-binding methyltransferase superfamily. TrmB family.</text>
</comment>
<feature type="binding site" evidence="7">
    <location>
        <position position="176"/>
    </location>
    <ligand>
        <name>substrate</name>
    </ligand>
</feature>
<feature type="binding site" evidence="7">
    <location>
        <position position="118"/>
    </location>
    <ligand>
        <name>S-adenosyl-L-methionine</name>
        <dbReference type="ChEBI" id="CHEBI:59789"/>
    </ligand>
</feature>
<keyword evidence="4 7" id="KW-0808">Transferase</keyword>
<dbReference type="GO" id="GO:0008176">
    <property type="term" value="F:tRNA (guanine(46)-N7)-methyltransferase activity"/>
    <property type="evidence" value="ECO:0007669"/>
    <property type="project" value="UniProtKB-UniRule"/>
</dbReference>
<evidence type="ECO:0000256" key="1">
    <source>
        <dbReference type="ARBA" id="ARBA00000142"/>
    </source>
</evidence>
<comment type="caution">
    <text evidence="9">The sequence shown here is derived from an EMBL/GenBank/DDBJ whole genome shotgun (WGS) entry which is preliminary data.</text>
</comment>
<dbReference type="GO" id="GO:0043527">
    <property type="term" value="C:tRNA methyltransferase complex"/>
    <property type="evidence" value="ECO:0007669"/>
    <property type="project" value="TreeGrafter"/>
</dbReference>